<comment type="caution">
    <text evidence="4">The sequence shown here is derived from an EMBL/GenBank/DDBJ whole genome shotgun (WGS) entry which is preliminary data.</text>
</comment>
<accession>A0AAP0Q7K9</accession>
<dbReference type="PANTHER" id="PTHR47969:SF6">
    <property type="entry name" value="KINESIN-LIKE PROTEIN KIN-4C"/>
    <property type="match status" value="1"/>
</dbReference>
<proteinExistence type="inferred from homology"/>
<dbReference type="Pfam" id="PF00225">
    <property type="entry name" value="Kinesin"/>
    <property type="match status" value="1"/>
</dbReference>
<evidence type="ECO:0000313" key="5">
    <source>
        <dbReference type="Proteomes" id="UP001420932"/>
    </source>
</evidence>
<gene>
    <name evidence="4" type="ORF">Syun_001274</name>
</gene>
<dbReference type="Gene3D" id="3.40.850.10">
    <property type="entry name" value="Kinesin motor domain"/>
    <property type="match status" value="1"/>
</dbReference>
<organism evidence="4 5">
    <name type="scientific">Stephania yunnanensis</name>
    <dbReference type="NCBI Taxonomy" id="152371"/>
    <lineage>
        <taxon>Eukaryota</taxon>
        <taxon>Viridiplantae</taxon>
        <taxon>Streptophyta</taxon>
        <taxon>Embryophyta</taxon>
        <taxon>Tracheophyta</taxon>
        <taxon>Spermatophyta</taxon>
        <taxon>Magnoliopsida</taxon>
        <taxon>Ranunculales</taxon>
        <taxon>Menispermaceae</taxon>
        <taxon>Menispermoideae</taxon>
        <taxon>Cissampelideae</taxon>
        <taxon>Stephania</taxon>
    </lineage>
</organism>
<keyword evidence="2" id="KW-0547">Nucleotide-binding</keyword>
<name>A0AAP0Q7K9_9MAGN</name>
<keyword evidence="5" id="KW-1185">Reference proteome</keyword>
<dbReference type="PANTHER" id="PTHR47969">
    <property type="entry name" value="CHROMOSOME-ASSOCIATED KINESIN KIF4A-RELATED"/>
    <property type="match status" value="1"/>
</dbReference>
<feature type="binding site" evidence="2">
    <location>
        <begin position="139"/>
        <end position="146"/>
    </location>
    <ligand>
        <name>ATP</name>
        <dbReference type="ChEBI" id="CHEBI:30616"/>
    </ligand>
</feature>
<dbReference type="GO" id="GO:0051231">
    <property type="term" value="P:spindle elongation"/>
    <property type="evidence" value="ECO:0007669"/>
    <property type="project" value="TreeGrafter"/>
</dbReference>
<comment type="similarity">
    <text evidence="2">Belongs to the TRAFAC class myosin-kinesin ATPase superfamily. Kinesin family.</text>
</comment>
<reference evidence="4 5" key="1">
    <citation type="submission" date="2024-01" db="EMBL/GenBank/DDBJ databases">
        <title>Genome assemblies of Stephania.</title>
        <authorList>
            <person name="Yang L."/>
        </authorList>
    </citation>
    <scope>NUCLEOTIDE SEQUENCE [LARGE SCALE GENOMIC DNA]</scope>
    <source>
        <strain evidence="4">YNDBR</strain>
        <tissue evidence="4">Leaf</tissue>
    </source>
</reference>
<dbReference type="PROSITE" id="PS50067">
    <property type="entry name" value="KINESIN_MOTOR_2"/>
    <property type="match status" value="1"/>
</dbReference>
<dbReference type="InterPro" id="IPR027640">
    <property type="entry name" value="Kinesin-like_fam"/>
</dbReference>
<evidence type="ECO:0000313" key="4">
    <source>
        <dbReference type="EMBL" id="KAK9169134.1"/>
    </source>
</evidence>
<feature type="domain" description="Kinesin motor" evidence="3">
    <location>
        <begin position="50"/>
        <end position="257"/>
    </location>
</feature>
<dbReference type="GO" id="GO:0003777">
    <property type="term" value="F:microtubule motor activity"/>
    <property type="evidence" value="ECO:0007669"/>
    <property type="project" value="InterPro"/>
</dbReference>
<dbReference type="InterPro" id="IPR001752">
    <property type="entry name" value="Kinesin_motor_dom"/>
</dbReference>
<keyword evidence="2" id="KW-0067">ATP-binding</keyword>
<dbReference type="EMBL" id="JBBNAF010000001">
    <property type="protein sequence ID" value="KAK9169134.1"/>
    <property type="molecule type" value="Genomic_DNA"/>
</dbReference>
<sequence length="257" mass="28777">MCHELQWCGYDPTKKRVSSSQVVTIDDGLKTLTIGLMELGGGHNSHCDHQWFTSLREWVFRSDGEFVVLIFRRDSAHEDNDEHANDKAPFDVPSSQFQAHSRISCCGTSSSSYRIFEDCISPLVDAFFSGDNATVMAYGQTGSGKTYTMGTNYNAESNSIGIIPKVMESIFSKVEETKNNSEFLIRVSFIEVLKRSWLSHMALQNESAGSCTIKRRSSTDPRFDAINVIALVIREDDNDILDSFVLLRGDVAESCER</sequence>
<dbReference type="InterPro" id="IPR036961">
    <property type="entry name" value="Kinesin_motor_dom_sf"/>
</dbReference>
<keyword evidence="1 2" id="KW-0505">Motor protein</keyword>
<evidence type="ECO:0000256" key="1">
    <source>
        <dbReference type="ARBA" id="ARBA00023175"/>
    </source>
</evidence>
<dbReference type="Proteomes" id="UP001420932">
    <property type="component" value="Unassembled WGS sequence"/>
</dbReference>
<dbReference type="GO" id="GO:0007052">
    <property type="term" value="P:mitotic spindle organization"/>
    <property type="evidence" value="ECO:0007669"/>
    <property type="project" value="TreeGrafter"/>
</dbReference>
<dbReference type="GO" id="GO:0007018">
    <property type="term" value="P:microtubule-based movement"/>
    <property type="evidence" value="ECO:0007669"/>
    <property type="project" value="InterPro"/>
</dbReference>
<dbReference type="InterPro" id="IPR027417">
    <property type="entry name" value="P-loop_NTPase"/>
</dbReference>
<protein>
    <recommendedName>
        <fullName evidence="3">Kinesin motor domain-containing protein</fullName>
    </recommendedName>
</protein>
<dbReference type="GO" id="GO:0005524">
    <property type="term" value="F:ATP binding"/>
    <property type="evidence" value="ECO:0007669"/>
    <property type="project" value="UniProtKB-UniRule"/>
</dbReference>
<dbReference type="AlphaFoldDB" id="A0AAP0Q7K9"/>
<dbReference type="GO" id="GO:0008017">
    <property type="term" value="F:microtubule binding"/>
    <property type="evidence" value="ECO:0007669"/>
    <property type="project" value="InterPro"/>
</dbReference>
<dbReference type="GO" id="GO:0005875">
    <property type="term" value="C:microtubule associated complex"/>
    <property type="evidence" value="ECO:0007669"/>
    <property type="project" value="TreeGrafter"/>
</dbReference>
<dbReference type="SMART" id="SM00129">
    <property type="entry name" value="KISc"/>
    <property type="match status" value="1"/>
</dbReference>
<dbReference type="SUPFAM" id="SSF52540">
    <property type="entry name" value="P-loop containing nucleoside triphosphate hydrolases"/>
    <property type="match status" value="1"/>
</dbReference>
<evidence type="ECO:0000256" key="2">
    <source>
        <dbReference type="PROSITE-ProRule" id="PRU00283"/>
    </source>
</evidence>
<evidence type="ECO:0000259" key="3">
    <source>
        <dbReference type="PROSITE" id="PS50067"/>
    </source>
</evidence>